<gene>
    <name evidence="2" type="ORF">CPB84DRAFT_1143876</name>
</gene>
<reference evidence="2" key="1">
    <citation type="submission" date="2020-11" db="EMBL/GenBank/DDBJ databases">
        <authorList>
            <consortium name="DOE Joint Genome Institute"/>
            <person name="Ahrendt S."/>
            <person name="Riley R."/>
            <person name="Andreopoulos W."/>
            <person name="LaButti K."/>
            <person name="Pangilinan J."/>
            <person name="Ruiz-duenas F.J."/>
            <person name="Barrasa J.M."/>
            <person name="Sanchez-Garcia M."/>
            <person name="Camarero S."/>
            <person name="Miyauchi S."/>
            <person name="Serrano A."/>
            <person name="Linde D."/>
            <person name="Babiker R."/>
            <person name="Drula E."/>
            <person name="Ayuso-Fernandez I."/>
            <person name="Pacheco R."/>
            <person name="Padilla G."/>
            <person name="Ferreira P."/>
            <person name="Barriuso J."/>
            <person name="Kellner H."/>
            <person name="Castanera R."/>
            <person name="Alfaro M."/>
            <person name="Ramirez L."/>
            <person name="Pisabarro A.G."/>
            <person name="Kuo A."/>
            <person name="Tritt A."/>
            <person name="Lipzen A."/>
            <person name="He G."/>
            <person name="Yan M."/>
            <person name="Ng V."/>
            <person name="Cullen D."/>
            <person name="Martin F."/>
            <person name="Rosso M.-N."/>
            <person name="Henrissat B."/>
            <person name="Hibbett D."/>
            <person name="Martinez A.T."/>
            <person name="Grigoriev I.V."/>
        </authorList>
    </citation>
    <scope>NUCLEOTIDE SEQUENCE</scope>
    <source>
        <strain evidence="2">AH 44721</strain>
    </source>
</reference>
<sequence length="162" mass="18000">MFLRTLGRNLNKWMNLRRLHAPISSSTTTFTMTPANEDGMGSEADGTPNHPPHDFPIEDTVQQELHDCGENNPPPCIPYPPSMSAYNINSHNTSKTNISHSHNTYNNIQMKVKVTCGHPKRMSSSTFFLTKNNNESTQLHEREGALGLGLGALVKVGKDKRT</sequence>
<keyword evidence="3" id="KW-1185">Reference proteome</keyword>
<dbReference type="AlphaFoldDB" id="A0A9P5NPH3"/>
<evidence type="ECO:0000256" key="1">
    <source>
        <dbReference type="SAM" id="MobiDB-lite"/>
    </source>
</evidence>
<dbReference type="EMBL" id="JADNYJ010000053">
    <property type="protein sequence ID" value="KAF8899520.1"/>
    <property type="molecule type" value="Genomic_DNA"/>
</dbReference>
<organism evidence="2 3">
    <name type="scientific">Gymnopilus junonius</name>
    <name type="common">Spectacular rustgill mushroom</name>
    <name type="synonym">Gymnopilus spectabilis subsp. junonius</name>
    <dbReference type="NCBI Taxonomy" id="109634"/>
    <lineage>
        <taxon>Eukaryota</taxon>
        <taxon>Fungi</taxon>
        <taxon>Dikarya</taxon>
        <taxon>Basidiomycota</taxon>
        <taxon>Agaricomycotina</taxon>
        <taxon>Agaricomycetes</taxon>
        <taxon>Agaricomycetidae</taxon>
        <taxon>Agaricales</taxon>
        <taxon>Agaricineae</taxon>
        <taxon>Hymenogastraceae</taxon>
        <taxon>Gymnopilus</taxon>
    </lineage>
</organism>
<name>A0A9P5NPH3_GYMJU</name>
<protein>
    <submittedName>
        <fullName evidence="2">Uncharacterized protein</fullName>
    </submittedName>
</protein>
<feature type="region of interest" description="Disordered" evidence="1">
    <location>
        <begin position="27"/>
        <end position="52"/>
    </location>
</feature>
<evidence type="ECO:0000313" key="3">
    <source>
        <dbReference type="Proteomes" id="UP000724874"/>
    </source>
</evidence>
<proteinExistence type="predicted"/>
<comment type="caution">
    <text evidence="2">The sequence shown here is derived from an EMBL/GenBank/DDBJ whole genome shotgun (WGS) entry which is preliminary data.</text>
</comment>
<dbReference type="Proteomes" id="UP000724874">
    <property type="component" value="Unassembled WGS sequence"/>
</dbReference>
<accession>A0A9P5NPH3</accession>
<evidence type="ECO:0000313" key="2">
    <source>
        <dbReference type="EMBL" id="KAF8899520.1"/>
    </source>
</evidence>